<dbReference type="Proteomes" id="UP000324800">
    <property type="component" value="Unassembled WGS sequence"/>
</dbReference>
<proteinExistence type="predicted"/>
<dbReference type="AlphaFoldDB" id="A0A5J4TEE3"/>
<sequence>MLRTPIALRDILASEVVEQQRERMLKNKLKATALHRTLTGVKQRRLDNGEDNLEEVRDESEGLICKERGQ</sequence>
<evidence type="ECO:0000313" key="1">
    <source>
        <dbReference type="EMBL" id="KAA6356814.1"/>
    </source>
</evidence>
<dbReference type="EMBL" id="SNRW01032368">
    <property type="protein sequence ID" value="KAA6356814.1"/>
    <property type="molecule type" value="Genomic_DNA"/>
</dbReference>
<feature type="non-terminal residue" evidence="1">
    <location>
        <position position="70"/>
    </location>
</feature>
<comment type="caution">
    <text evidence="1">The sequence shown here is derived from an EMBL/GenBank/DDBJ whole genome shotgun (WGS) entry which is preliminary data.</text>
</comment>
<organism evidence="1 2">
    <name type="scientific">Streblomastix strix</name>
    <dbReference type="NCBI Taxonomy" id="222440"/>
    <lineage>
        <taxon>Eukaryota</taxon>
        <taxon>Metamonada</taxon>
        <taxon>Preaxostyla</taxon>
        <taxon>Oxymonadida</taxon>
        <taxon>Streblomastigidae</taxon>
        <taxon>Streblomastix</taxon>
    </lineage>
</organism>
<evidence type="ECO:0000313" key="2">
    <source>
        <dbReference type="Proteomes" id="UP000324800"/>
    </source>
</evidence>
<reference evidence="1 2" key="1">
    <citation type="submission" date="2019-03" db="EMBL/GenBank/DDBJ databases">
        <title>Single cell metagenomics reveals metabolic interactions within the superorganism composed of flagellate Streblomastix strix and complex community of Bacteroidetes bacteria on its surface.</title>
        <authorList>
            <person name="Treitli S.C."/>
            <person name="Kolisko M."/>
            <person name="Husnik F."/>
            <person name="Keeling P."/>
            <person name="Hampl V."/>
        </authorList>
    </citation>
    <scope>NUCLEOTIDE SEQUENCE [LARGE SCALE GENOMIC DNA]</scope>
    <source>
        <strain evidence="1">ST1C</strain>
    </source>
</reference>
<protein>
    <submittedName>
        <fullName evidence="1">Uncharacterized protein</fullName>
    </submittedName>
</protein>
<name>A0A5J4TEE3_9EUKA</name>
<gene>
    <name evidence="1" type="ORF">EZS28_047658</name>
</gene>
<accession>A0A5J4TEE3</accession>